<dbReference type="OrthoDB" id="10640697at2759"/>
<keyword evidence="1" id="KW-1133">Transmembrane helix</keyword>
<gene>
    <name evidence="2" type="ORF">NEDG_01627</name>
</gene>
<keyword evidence="3" id="KW-1185">Reference proteome</keyword>
<keyword evidence="1" id="KW-0472">Membrane</keyword>
<proteinExistence type="predicted"/>
<accession>A0A177EGW8</accession>
<comment type="caution">
    <text evidence="2">The sequence shown here is derived from an EMBL/GenBank/DDBJ whole genome shotgun (WGS) entry which is preliminary data.</text>
</comment>
<evidence type="ECO:0000313" key="3">
    <source>
        <dbReference type="Proteomes" id="UP000185944"/>
    </source>
</evidence>
<feature type="transmembrane region" description="Helical" evidence="1">
    <location>
        <begin position="133"/>
        <end position="157"/>
    </location>
</feature>
<feature type="transmembrane region" description="Helical" evidence="1">
    <location>
        <begin position="73"/>
        <end position="95"/>
    </location>
</feature>
<reference evidence="2 3" key="1">
    <citation type="submission" date="2016-02" db="EMBL/GenBank/DDBJ databases">
        <title>Discovery of a natural microsporidian pathogen with a broad tissue tropism in Caenorhabditis elegans.</title>
        <authorList>
            <person name="Luallen R.J."/>
            <person name="Reinke A.W."/>
            <person name="Tong L."/>
            <person name="Botts M.R."/>
            <person name="Felix M.-A."/>
            <person name="Troemel E.R."/>
        </authorList>
    </citation>
    <scope>NUCLEOTIDE SEQUENCE [LARGE SCALE GENOMIC DNA]</scope>
    <source>
        <strain evidence="2 3">JUm2807</strain>
    </source>
</reference>
<sequence>MLTSFFQELDYFQRALRLRPLQRTRSKKVYTRRGVLSNVLSLAVLMVLSASVFKTLGVAQVTSFKTISKVATVYIGIGAAFFPFWMSVAIGALGYRKLFMFENLESWYMVLYSVSSSFPLIFLNKFICTQTLPLLVKTPICLLIGALSACMSIYFIYTNSAISFNNGPKRTRRLGTTTFIQFLIIGCSSVVYEPVGTIASFKIK</sequence>
<feature type="transmembrane region" description="Helical" evidence="1">
    <location>
        <begin position="35"/>
        <end position="53"/>
    </location>
</feature>
<dbReference type="GeneID" id="93647977"/>
<dbReference type="AlphaFoldDB" id="A0A177EGW8"/>
<dbReference type="RefSeq" id="XP_067544935.1">
    <property type="nucleotide sequence ID" value="XM_067689045.1"/>
</dbReference>
<dbReference type="Proteomes" id="UP000185944">
    <property type="component" value="Unassembled WGS sequence"/>
</dbReference>
<dbReference type="EMBL" id="LTDL01000021">
    <property type="protein sequence ID" value="OAG31214.1"/>
    <property type="molecule type" value="Genomic_DNA"/>
</dbReference>
<feature type="transmembrane region" description="Helical" evidence="1">
    <location>
        <begin position="107"/>
        <end position="127"/>
    </location>
</feature>
<protein>
    <submittedName>
        <fullName evidence="2">Uncharacterized protein</fullName>
    </submittedName>
</protein>
<name>A0A177EGW8_9MICR</name>
<evidence type="ECO:0000256" key="1">
    <source>
        <dbReference type="SAM" id="Phobius"/>
    </source>
</evidence>
<keyword evidence="1" id="KW-0812">Transmembrane</keyword>
<feature type="transmembrane region" description="Helical" evidence="1">
    <location>
        <begin position="178"/>
        <end position="201"/>
    </location>
</feature>
<organism evidence="2 3">
    <name type="scientific">Nematocida displodere</name>
    <dbReference type="NCBI Taxonomy" id="1805483"/>
    <lineage>
        <taxon>Eukaryota</taxon>
        <taxon>Fungi</taxon>
        <taxon>Fungi incertae sedis</taxon>
        <taxon>Microsporidia</taxon>
        <taxon>Nematocida</taxon>
    </lineage>
</organism>
<evidence type="ECO:0000313" key="2">
    <source>
        <dbReference type="EMBL" id="OAG31214.1"/>
    </source>
</evidence>
<dbReference type="VEuPathDB" id="MicrosporidiaDB:NEDG_01627"/>